<dbReference type="Pfam" id="PF00561">
    <property type="entry name" value="Abhydrolase_1"/>
    <property type="match status" value="1"/>
</dbReference>
<dbReference type="Pfam" id="PF08386">
    <property type="entry name" value="Abhydrolase_4"/>
    <property type="match status" value="1"/>
</dbReference>
<keyword evidence="3" id="KW-0378">Hydrolase</keyword>
<sequence>MIQKQRRKQAAIVAGVGLGVAATLWGMKRWQALKQTPPVSPRSHHAGLAGYFQQVGDWRMFTRVTPNQDLGLPVVLIHGLVMSGRAMEPLALALGRDYHVLVPDLPGFGASALPASAPVMSVDQQADALWLWLQHNGFQRAIWVGNSFGCQILAALAVKHPQAVAGLVLQGPTVDRHARSLPRQLWRSWRNGRLETHRPPGPLARIDYAKAGLWRAFGTMRAMMRDHIEHRLTYISAPTLLLRGSRDAICPARWLDELAALMPRSERLTLRDGTHTLHYVYPWSFCNAIRPFLARIQQENQHE</sequence>
<accession>A0A506PRW8</accession>
<feature type="domain" description="AB hydrolase-1" evidence="1">
    <location>
        <begin position="73"/>
        <end position="190"/>
    </location>
</feature>
<feature type="domain" description="Peptidase S33 tripeptidyl aminopeptidase-like C-terminal" evidence="2">
    <location>
        <begin position="236"/>
        <end position="279"/>
    </location>
</feature>
<dbReference type="AlphaFoldDB" id="A0A506PRW8"/>
<reference evidence="3 4" key="1">
    <citation type="submission" date="2019-06" db="EMBL/GenBank/DDBJ databases">
        <title>Taxogenomics and systematics of the genus Pantoea.</title>
        <authorList>
            <person name="Tambong J.T."/>
        </authorList>
    </citation>
    <scope>NUCLEOTIDE SEQUENCE [LARGE SCALE GENOMIC DNA]</scope>
    <source>
        <strain evidence="3 4">LMG 24200</strain>
    </source>
</reference>
<dbReference type="PRINTS" id="PR00111">
    <property type="entry name" value="ABHYDROLASE"/>
</dbReference>
<dbReference type="OrthoDB" id="9780765at2"/>
<name>A0A506PRW8_9GAMM</name>
<dbReference type="EMBL" id="VHJA01000086">
    <property type="protein sequence ID" value="TPV36228.1"/>
    <property type="molecule type" value="Genomic_DNA"/>
</dbReference>
<evidence type="ECO:0000259" key="2">
    <source>
        <dbReference type="Pfam" id="PF08386"/>
    </source>
</evidence>
<evidence type="ECO:0000313" key="3">
    <source>
        <dbReference type="EMBL" id="TPV36228.1"/>
    </source>
</evidence>
<proteinExistence type="predicted"/>
<comment type="caution">
    <text evidence="3">The sequence shown here is derived from an EMBL/GenBank/DDBJ whole genome shotgun (WGS) entry which is preliminary data.</text>
</comment>
<keyword evidence="4" id="KW-1185">Reference proteome</keyword>
<organism evidence="3 4">
    <name type="scientific">Pantoea deleyi</name>
    <dbReference type="NCBI Taxonomy" id="470932"/>
    <lineage>
        <taxon>Bacteria</taxon>
        <taxon>Pseudomonadati</taxon>
        <taxon>Pseudomonadota</taxon>
        <taxon>Gammaproteobacteria</taxon>
        <taxon>Enterobacterales</taxon>
        <taxon>Erwiniaceae</taxon>
        <taxon>Pantoea</taxon>
    </lineage>
</organism>
<dbReference type="InterPro" id="IPR050228">
    <property type="entry name" value="Carboxylesterase_BioH"/>
</dbReference>
<dbReference type="Proteomes" id="UP000317747">
    <property type="component" value="Unassembled WGS sequence"/>
</dbReference>
<dbReference type="InterPro" id="IPR029058">
    <property type="entry name" value="AB_hydrolase_fold"/>
</dbReference>
<dbReference type="Gene3D" id="3.40.50.1820">
    <property type="entry name" value="alpha/beta hydrolase"/>
    <property type="match status" value="1"/>
</dbReference>
<dbReference type="SUPFAM" id="SSF53474">
    <property type="entry name" value="alpha/beta-Hydrolases"/>
    <property type="match status" value="1"/>
</dbReference>
<protein>
    <submittedName>
        <fullName evidence="3">Alpha/beta hydrolase</fullName>
    </submittedName>
</protein>
<dbReference type="InterPro" id="IPR000073">
    <property type="entry name" value="AB_hydrolase_1"/>
</dbReference>
<dbReference type="PANTHER" id="PTHR43194:SF5">
    <property type="entry name" value="PIMELOYL-[ACYL-CARRIER PROTEIN] METHYL ESTER ESTERASE"/>
    <property type="match status" value="1"/>
</dbReference>
<dbReference type="RefSeq" id="WP_140917407.1">
    <property type="nucleotide sequence ID" value="NZ_CP071405.1"/>
</dbReference>
<evidence type="ECO:0000259" key="1">
    <source>
        <dbReference type="Pfam" id="PF00561"/>
    </source>
</evidence>
<evidence type="ECO:0000313" key="4">
    <source>
        <dbReference type="Proteomes" id="UP000317747"/>
    </source>
</evidence>
<gene>
    <name evidence="3" type="ORF">FJW01_21775</name>
</gene>
<dbReference type="InterPro" id="IPR013595">
    <property type="entry name" value="Pept_S33_TAP-like_C"/>
</dbReference>
<dbReference type="PANTHER" id="PTHR43194">
    <property type="entry name" value="HYDROLASE ALPHA/BETA FOLD FAMILY"/>
    <property type="match status" value="1"/>
</dbReference>
<dbReference type="GO" id="GO:0016787">
    <property type="term" value="F:hydrolase activity"/>
    <property type="evidence" value="ECO:0007669"/>
    <property type="project" value="UniProtKB-KW"/>
</dbReference>